<dbReference type="EMBL" id="CP106679">
    <property type="protein sequence ID" value="UXP33871.1"/>
    <property type="molecule type" value="Genomic_DNA"/>
</dbReference>
<dbReference type="RefSeq" id="WP_262311297.1">
    <property type="nucleotide sequence ID" value="NZ_CP106679.1"/>
</dbReference>
<name>A0ABY6CTN8_9BACT</name>
<sequence>MKKLFIPILSIFITFQALSQAGVNNSINVDIDFGNGSDAIKASIKEDLYNLNLYEYAHSLPELYDLFDNDQLTFEAWKEHIDSLSHRVAINRYDSIKPYYVVDYVGFIPLQAKFFVQSLELSEDLKERFPSIYETLITLTESLTRNGYKRDEYDSIFAYYGSQVGGNNIWYFLQVEDCYFIEYILEHELLPKLTLDYVIDDYEISSHRKLPIYLQKRKWQSIARRLKESSNPTCQKYGEIMLETIDYALFDNDNNFYRKYELEGMNWFEFKEF</sequence>
<protein>
    <submittedName>
        <fullName evidence="2">Uncharacterized protein</fullName>
    </submittedName>
</protein>
<organism evidence="2 3">
    <name type="scientific">Reichenbachiella agarivorans</name>
    <dbReference type="NCBI Taxonomy" id="2979464"/>
    <lineage>
        <taxon>Bacteria</taxon>
        <taxon>Pseudomonadati</taxon>
        <taxon>Bacteroidota</taxon>
        <taxon>Cytophagia</taxon>
        <taxon>Cytophagales</taxon>
        <taxon>Reichenbachiellaceae</taxon>
        <taxon>Reichenbachiella</taxon>
    </lineage>
</organism>
<keyword evidence="1" id="KW-0732">Signal</keyword>
<proteinExistence type="predicted"/>
<accession>A0ABY6CTN8</accession>
<keyword evidence="3" id="KW-1185">Reference proteome</keyword>
<evidence type="ECO:0000313" key="3">
    <source>
        <dbReference type="Proteomes" id="UP001065174"/>
    </source>
</evidence>
<evidence type="ECO:0000256" key="1">
    <source>
        <dbReference type="SAM" id="SignalP"/>
    </source>
</evidence>
<feature type="chain" id="PRO_5045465329" evidence="1">
    <location>
        <begin position="20"/>
        <end position="273"/>
    </location>
</feature>
<feature type="signal peptide" evidence="1">
    <location>
        <begin position="1"/>
        <end position="19"/>
    </location>
</feature>
<gene>
    <name evidence="2" type="ORF">N6H18_07925</name>
</gene>
<reference evidence="2" key="1">
    <citation type="submission" date="2022-09" db="EMBL/GenBank/DDBJ databases">
        <title>Comparative genomics and taxonomic characterization of three novel marine species of genus Reichenbachiella exhibiting antioxidant and polysaccharide degradation activities.</title>
        <authorList>
            <person name="Muhammad N."/>
            <person name="Lee Y.-J."/>
            <person name="Ko J."/>
            <person name="Kim S.-G."/>
        </authorList>
    </citation>
    <scope>NUCLEOTIDE SEQUENCE</scope>
    <source>
        <strain evidence="2">BKB1-1</strain>
    </source>
</reference>
<evidence type="ECO:0000313" key="2">
    <source>
        <dbReference type="EMBL" id="UXP33871.1"/>
    </source>
</evidence>
<dbReference type="Proteomes" id="UP001065174">
    <property type="component" value="Chromosome"/>
</dbReference>